<dbReference type="AlphaFoldDB" id="A0AAE0EQT8"/>
<name>A0AAE0EQT8_9CHLO</name>
<dbReference type="Proteomes" id="UP001190700">
    <property type="component" value="Unassembled WGS sequence"/>
</dbReference>
<dbReference type="Pfam" id="PF09749">
    <property type="entry name" value="HVSL"/>
    <property type="match status" value="1"/>
</dbReference>
<keyword evidence="2" id="KW-0378">Hydrolase</keyword>
<organism evidence="8 9">
    <name type="scientific">Cymbomonas tetramitiformis</name>
    <dbReference type="NCBI Taxonomy" id="36881"/>
    <lineage>
        <taxon>Eukaryota</taxon>
        <taxon>Viridiplantae</taxon>
        <taxon>Chlorophyta</taxon>
        <taxon>Pyramimonadophyceae</taxon>
        <taxon>Pyramimonadales</taxon>
        <taxon>Pyramimonadaceae</taxon>
        <taxon>Cymbomonas</taxon>
    </lineage>
</organism>
<accession>A0AAE0EQT8</accession>
<dbReference type="PANTHER" id="PTHR13522">
    <property type="entry name" value="U6 SNRNA PHOSPHODIESTERASE 1"/>
    <property type="match status" value="1"/>
</dbReference>
<evidence type="ECO:0000256" key="3">
    <source>
        <dbReference type="ARBA" id="ARBA00023239"/>
    </source>
</evidence>
<protein>
    <recommendedName>
        <fullName evidence="5">U6 snRNA phosphodiesterase 1</fullName>
    </recommendedName>
    <alternativeName>
        <fullName evidence="6">3'-5' RNA exonuclease USB1</fullName>
    </alternativeName>
</protein>
<dbReference type="SUPFAM" id="SSF55144">
    <property type="entry name" value="LigT-like"/>
    <property type="match status" value="1"/>
</dbReference>
<sequence length="274" mass="30473">MDALTACYASDSDEEDRGQEAAEPSRSEDGEPSLKRCRHSAVSVSVSEAEEVLATLQAQHEGRVRAFPHVDGDFATHVLVRVGVPPACRRPLRAILGKVAERLPDLHPLTSPAADMPTWGCNEFHLSLSRTVAIRAHQLEPLLQALRSSLRRWQRFATELGQMAVFVNDARTRTFLSLRTLPETDSQFKELVRRVDKAFMTQELAVFYEDPQPHASLAWVLGDNELQMSDAIADLFPQNSIGKGIVGEGSRWYADISNVECKIGNQYYSVVATK</sequence>
<dbReference type="GO" id="GO:0034477">
    <property type="term" value="P:U6 snRNA 3'-end processing"/>
    <property type="evidence" value="ECO:0007669"/>
    <property type="project" value="InterPro"/>
</dbReference>
<dbReference type="InterPro" id="IPR027521">
    <property type="entry name" value="Usb1"/>
</dbReference>
<evidence type="ECO:0000256" key="5">
    <source>
        <dbReference type="ARBA" id="ARBA00029543"/>
    </source>
</evidence>
<keyword evidence="3" id="KW-0456">Lyase</keyword>
<dbReference type="Gene3D" id="3.90.1140.10">
    <property type="entry name" value="Cyclic phosphodiesterase"/>
    <property type="match status" value="1"/>
</dbReference>
<evidence type="ECO:0000313" key="9">
    <source>
        <dbReference type="Proteomes" id="UP001190700"/>
    </source>
</evidence>
<evidence type="ECO:0000256" key="2">
    <source>
        <dbReference type="ARBA" id="ARBA00022801"/>
    </source>
</evidence>
<evidence type="ECO:0000256" key="6">
    <source>
        <dbReference type="ARBA" id="ARBA00030030"/>
    </source>
</evidence>
<reference evidence="8 9" key="1">
    <citation type="journal article" date="2015" name="Genome Biol. Evol.">
        <title>Comparative Genomics of a Bacterivorous Green Alga Reveals Evolutionary Causalities and Consequences of Phago-Mixotrophic Mode of Nutrition.</title>
        <authorList>
            <person name="Burns J.A."/>
            <person name="Paasch A."/>
            <person name="Narechania A."/>
            <person name="Kim E."/>
        </authorList>
    </citation>
    <scope>NUCLEOTIDE SEQUENCE [LARGE SCALE GENOMIC DNA]</scope>
    <source>
        <strain evidence="8 9">PLY_AMNH</strain>
    </source>
</reference>
<proteinExistence type="predicted"/>
<evidence type="ECO:0000256" key="7">
    <source>
        <dbReference type="SAM" id="MobiDB-lite"/>
    </source>
</evidence>
<dbReference type="InterPro" id="IPR009097">
    <property type="entry name" value="Cyclic_Pdiesterase"/>
</dbReference>
<dbReference type="PANTHER" id="PTHR13522:SF3">
    <property type="entry name" value="U6 SNRNA PHOSPHODIESTERASE 1"/>
    <property type="match status" value="1"/>
</dbReference>
<gene>
    <name evidence="8" type="ORF">CYMTET_52706</name>
</gene>
<dbReference type="GO" id="GO:0016829">
    <property type="term" value="F:lyase activity"/>
    <property type="evidence" value="ECO:0007669"/>
    <property type="project" value="UniProtKB-KW"/>
</dbReference>
<evidence type="ECO:0000256" key="4">
    <source>
        <dbReference type="ARBA" id="ARBA00023242"/>
    </source>
</evidence>
<keyword evidence="9" id="KW-1185">Reference proteome</keyword>
<dbReference type="GO" id="GO:0000175">
    <property type="term" value="F:3'-5'-RNA exonuclease activity"/>
    <property type="evidence" value="ECO:0007669"/>
    <property type="project" value="TreeGrafter"/>
</dbReference>
<feature type="region of interest" description="Disordered" evidence="7">
    <location>
        <begin position="1"/>
        <end position="36"/>
    </location>
</feature>
<evidence type="ECO:0000313" key="8">
    <source>
        <dbReference type="EMBL" id="KAK3237201.1"/>
    </source>
</evidence>
<feature type="compositionally biased region" description="Basic and acidic residues" evidence="7">
    <location>
        <begin position="18"/>
        <end position="34"/>
    </location>
</feature>
<keyword evidence="1" id="KW-0540">Nuclease</keyword>
<evidence type="ECO:0000256" key="1">
    <source>
        <dbReference type="ARBA" id="ARBA00022722"/>
    </source>
</evidence>
<keyword evidence="4" id="KW-0539">Nucleus</keyword>
<dbReference type="EMBL" id="LGRX02034679">
    <property type="protein sequence ID" value="KAK3237201.1"/>
    <property type="molecule type" value="Genomic_DNA"/>
</dbReference>
<dbReference type="GO" id="GO:0005634">
    <property type="term" value="C:nucleus"/>
    <property type="evidence" value="ECO:0007669"/>
    <property type="project" value="TreeGrafter"/>
</dbReference>
<comment type="caution">
    <text evidence="8">The sequence shown here is derived from an EMBL/GenBank/DDBJ whole genome shotgun (WGS) entry which is preliminary data.</text>
</comment>